<organism evidence="1 2">
    <name type="scientific">Bacillus methanolicus (strain MGA3 / ATCC 53907)</name>
    <dbReference type="NCBI Taxonomy" id="796606"/>
    <lineage>
        <taxon>Bacteria</taxon>
        <taxon>Bacillati</taxon>
        <taxon>Bacillota</taxon>
        <taxon>Bacilli</taxon>
        <taxon>Bacillales</taxon>
        <taxon>Bacillaceae</taxon>
        <taxon>Bacillus</taxon>
    </lineage>
</organism>
<keyword evidence="2" id="KW-1185">Reference proteome</keyword>
<sequence length="151" mass="17820">MNYFQMLSLLRGGRRNQNILGMFGRNRNNNSLIIHSKQFKFSKFRIGKEVVPDKENFTLDNAAKIVTSKYTGGPSKSITPAVLTETKEEARDLMRSDEIIQSLLDHIERQEQFNRELLERLDRQQKYIEERLNDRDQRLMKAMQTERIKTA</sequence>
<proteinExistence type="predicted"/>
<dbReference type="AlphaFoldDB" id="I3E3A0"/>
<dbReference type="Proteomes" id="UP000027602">
    <property type="component" value="Chromosome"/>
</dbReference>
<dbReference type="HOGENOM" id="CLU_1727698_0_0_9"/>
<gene>
    <name evidence="1" type="ORF">BMMGA3_02365</name>
</gene>
<evidence type="ECO:0000313" key="1">
    <source>
        <dbReference type="EMBL" id="AIE58941.1"/>
    </source>
</evidence>
<dbReference type="EMBL" id="CP007739">
    <property type="protein sequence ID" value="AIE58941.1"/>
    <property type="molecule type" value="Genomic_DNA"/>
</dbReference>
<accession>I3E3A0</accession>
<protein>
    <submittedName>
        <fullName evidence="1">Uncharacterized protein</fullName>
    </submittedName>
</protein>
<dbReference type="OrthoDB" id="2467384at2"/>
<evidence type="ECO:0000313" key="2">
    <source>
        <dbReference type="Proteomes" id="UP000027602"/>
    </source>
</evidence>
<name>I3E3A0_BACMM</name>
<dbReference type="KEGG" id="bmet:BMMGA3_02365"/>
<dbReference type="RefSeq" id="WP_003348154.1">
    <property type="nucleotide sequence ID" value="NZ_ADWW01000003.1"/>
</dbReference>
<reference evidence="1 2" key="1">
    <citation type="journal article" date="2015" name="BMC Genomics">
        <title>Transcriptome analysis of thermophilic methylotrophic Bacillus methanolicus MGA3 using RNA-sequencing provides detailed insights into its previously uncharted transcriptional landscape.</title>
        <authorList>
            <person name="Irla M."/>
            <person name="Neshat A."/>
            <person name="Brautaset T."/>
            <person name="Ruckert C."/>
            <person name="Kalinowski J."/>
            <person name="Wendisch V.F."/>
        </authorList>
    </citation>
    <scope>NUCLEOTIDE SEQUENCE [LARGE SCALE GENOMIC DNA]</scope>
    <source>
        <strain evidence="2">MGA3 / ATCC 53907</strain>
    </source>
</reference>